<feature type="region of interest" description="Disordered" evidence="1">
    <location>
        <begin position="1"/>
        <end position="84"/>
    </location>
</feature>
<reference evidence="2" key="1">
    <citation type="journal article" date="2020" name="Cell">
        <title>Large-Scale Comparative Analyses of Tick Genomes Elucidate Their Genetic Diversity and Vector Capacities.</title>
        <authorList>
            <consortium name="Tick Genome and Microbiome Consortium (TIGMIC)"/>
            <person name="Jia N."/>
            <person name="Wang J."/>
            <person name="Shi W."/>
            <person name="Du L."/>
            <person name="Sun Y."/>
            <person name="Zhan W."/>
            <person name="Jiang J.F."/>
            <person name="Wang Q."/>
            <person name="Zhang B."/>
            <person name="Ji P."/>
            <person name="Bell-Sakyi L."/>
            <person name="Cui X.M."/>
            <person name="Yuan T.T."/>
            <person name="Jiang B.G."/>
            <person name="Yang W.F."/>
            <person name="Lam T.T."/>
            <person name="Chang Q.C."/>
            <person name="Ding S.J."/>
            <person name="Wang X.J."/>
            <person name="Zhu J.G."/>
            <person name="Ruan X.D."/>
            <person name="Zhao L."/>
            <person name="Wei J.T."/>
            <person name="Ye R.Z."/>
            <person name="Que T.C."/>
            <person name="Du C.H."/>
            <person name="Zhou Y.H."/>
            <person name="Cheng J.X."/>
            <person name="Dai P.F."/>
            <person name="Guo W.B."/>
            <person name="Han X.H."/>
            <person name="Huang E.J."/>
            <person name="Li L.F."/>
            <person name="Wei W."/>
            <person name="Gao Y.C."/>
            <person name="Liu J.Z."/>
            <person name="Shao H.Z."/>
            <person name="Wang X."/>
            <person name="Wang C.C."/>
            <person name="Yang T.C."/>
            <person name="Huo Q.B."/>
            <person name="Li W."/>
            <person name="Chen H.Y."/>
            <person name="Chen S.E."/>
            <person name="Zhou L.G."/>
            <person name="Ni X.B."/>
            <person name="Tian J.H."/>
            <person name="Sheng Y."/>
            <person name="Liu T."/>
            <person name="Pan Y.S."/>
            <person name="Xia L.Y."/>
            <person name="Li J."/>
            <person name="Zhao F."/>
            <person name="Cao W.C."/>
        </authorList>
    </citation>
    <scope>NUCLEOTIDE SEQUENCE</scope>
    <source>
        <strain evidence="2">Rmic-2018</strain>
    </source>
</reference>
<reference evidence="2" key="2">
    <citation type="submission" date="2021-09" db="EMBL/GenBank/DDBJ databases">
        <authorList>
            <person name="Jia N."/>
            <person name="Wang J."/>
            <person name="Shi W."/>
            <person name="Du L."/>
            <person name="Sun Y."/>
            <person name="Zhan W."/>
            <person name="Jiang J."/>
            <person name="Wang Q."/>
            <person name="Zhang B."/>
            <person name="Ji P."/>
            <person name="Sakyi L.B."/>
            <person name="Cui X."/>
            <person name="Yuan T."/>
            <person name="Jiang B."/>
            <person name="Yang W."/>
            <person name="Lam T.T.-Y."/>
            <person name="Chang Q."/>
            <person name="Ding S."/>
            <person name="Wang X."/>
            <person name="Zhu J."/>
            <person name="Ruan X."/>
            <person name="Zhao L."/>
            <person name="Wei J."/>
            <person name="Que T."/>
            <person name="Du C."/>
            <person name="Cheng J."/>
            <person name="Dai P."/>
            <person name="Han X."/>
            <person name="Huang E."/>
            <person name="Gao Y."/>
            <person name="Liu J."/>
            <person name="Shao H."/>
            <person name="Ye R."/>
            <person name="Li L."/>
            <person name="Wei W."/>
            <person name="Wang X."/>
            <person name="Wang C."/>
            <person name="Huo Q."/>
            <person name="Li W."/>
            <person name="Guo W."/>
            <person name="Chen H."/>
            <person name="Chen S."/>
            <person name="Zhou L."/>
            <person name="Zhou L."/>
            <person name="Ni X."/>
            <person name="Tian J."/>
            <person name="Zhou Y."/>
            <person name="Sheng Y."/>
            <person name="Liu T."/>
            <person name="Pan Y."/>
            <person name="Xia L."/>
            <person name="Li J."/>
            <person name="Zhao F."/>
            <person name="Cao W."/>
        </authorList>
    </citation>
    <scope>NUCLEOTIDE SEQUENCE</scope>
    <source>
        <strain evidence="2">Rmic-2018</strain>
        <tissue evidence="2">Larvae</tissue>
    </source>
</reference>
<organism evidence="2 3">
    <name type="scientific">Rhipicephalus microplus</name>
    <name type="common">Cattle tick</name>
    <name type="synonym">Boophilus microplus</name>
    <dbReference type="NCBI Taxonomy" id="6941"/>
    <lineage>
        <taxon>Eukaryota</taxon>
        <taxon>Metazoa</taxon>
        <taxon>Ecdysozoa</taxon>
        <taxon>Arthropoda</taxon>
        <taxon>Chelicerata</taxon>
        <taxon>Arachnida</taxon>
        <taxon>Acari</taxon>
        <taxon>Parasitiformes</taxon>
        <taxon>Ixodida</taxon>
        <taxon>Ixodoidea</taxon>
        <taxon>Ixodidae</taxon>
        <taxon>Rhipicephalinae</taxon>
        <taxon>Rhipicephalus</taxon>
        <taxon>Boophilus</taxon>
    </lineage>
</organism>
<sequence>MASVSASIAADEKHSLPSCSTSEDTDAQASDEHNVEPWITITEGANKRQKMQPPTVPTERLPSTPSEPALCQSRSKTRLPRLTPLPAEDCKLAIRPHSGINMSKSSEQNKQKAACTGVGNACHLSLPSEELHKE</sequence>
<accession>A0A9J6E059</accession>
<proteinExistence type="predicted"/>
<gene>
    <name evidence="2" type="ORF">HPB51_005183</name>
</gene>
<protein>
    <submittedName>
        <fullName evidence="2">Uncharacterized protein</fullName>
    </submittedName>
</protein>
<evidence type="ECO:0000256" key="1">
    <source>
        <dbReference type="SAM" id="MobiDB-lite"/>
    </source>
</evidence>
<dbReference type="AlphaFoldDB" id="A0A9J6E059"/>
<comment type="caution">
    <text evidence="2">The sequence shown here is derived from an EMBL/GenBank/DDBJ whole genome shotgun (WGS) entry which is preliminary data.</text>
</comment>
<name>A0A9J6E059_RHIMP</name>
<evidence type="ECO:0000313" key="2">
    <source>
        <dbReference type="EMBL" id="KAH8027392.1"/>
    </source>
</evidence>
<keyword evidence="3" id="KW-1185">Reference proteome</keyword>
<dbReference type="EMBL" id="JABSTU010000006">
    <property type="protein sequence ID" value="KAH8027392.1"/>
    <property type="molecule type" value="Genomic_DNA"/>
</dbReference>
<evidence type="ECO:0000313" key="3">
    <source>
        <dbReference type="Proteomes" id="UP000821866"/>
    </source>
</evidence>
<dbReference type="Proteomes" id="UP000821866">
    <property type="component" value="Chromosome 4"/>
</dbReference>